<dbReference type="RefSeq" id="WP_388019783.1">
    <property type="nucleotide sequence ID" value="NZ_JBHUDT010000006.1"/>
</dbReference>
<proteinExistence type="predicted"/>
<evidence type="ECO:0000313" key="2">
    <source>
        <dbReference type="Proteomes" id="UP001597441"/>
    </source>
</evidence>
<organism evidence="1 2">
    <name type="scientific">Gelatiniphilus marinus</name>
    <dbReference type="NCBI Taxonomy" id="1759464"/>
    <lineage>
        <taxon>Bacteria</taxon>
        <taxon>Pseudomonadati</taxon>
        <taxon>Bacteroidota</taxon>
        <taxon>Flavobacteriia</taxon>
        <taxon>Flavobacteriales</taxon>
        <taxon>Flavobacteriaceae</taxon>
        <taxon>Gelatiniphilus</taxon>
    </lineage>
</organism>
<dbReference type="EMBL" id="JBHULK010000006">
    <property type="protein sequence ID" value="MFD2536064.1"/>
    <property type="molecule type" value="Genomic_DNA"/>
</dbReference>
<gene>
    <name evidence="1" type="ORF">ACFSQS_13195</name>
</gene>
<comment type="caution">
    <text evidence="1">The sequence shown here is derived from an EMBL/GenBank/DDBJ whole genome shotgun (WGS) entry which is preliminary data.</text>
</comment>
<accession>A0ABW5JUL4</accession>
<protein>
    <submittedName>
        <fullName evidence="1">Uncharacterized protein</fullName>
    </submittedName>
</protein>
<evidence type="ECO:0000313" key="1">
    <source>
        <dbReference type="EMBL" id="MFD2536064.1"/>
    </source>
</evidence>
<name>A0ABW5JUL4_9FLAO</name>
<reference evidence="2" key="1">
    <citation type="journal article" date="2019" name="Int. J. Syst. Evol. Microbiol.">
        <title>The Global Catalogue of Microorganisms (GCM) 10K type strain sequencing project: providing services to taxonomists for standard genome sequencing and annotation.</title>
        <authorList>
            <consortium name="The Broad Institute Genomics Platform"/>
            <consortium name="The Broad Institute Genome Sequencing Center for Infectious Disease"/>
            <person name="Wu L."/>
            <person name="Ma J."/>
        </authorList>
    </citation>
    <scope>NUCLEOTIDE SEQUENCE [LARGE SCALE GENOMIC DNA]</scope>
    <source>
        <strain evidence="2">KCTC 42903</strain>
    </source>
</reference>
<sequence length="125" mass="14047">MINLIKTLAKSYNNLNQDGLESVLDENIIYESQNVLNALEGKQNVLSYLEGKFKTIHNSGNQVYAELGFLDKAKKKPCIILSQGDKENKGALILIEAKNNLITRIDICTVVPHWKSAIQTNEYPK</sequence>
<dbReference type="Proteomes" id="UP001597441">
    <property type="component" value="Unassembled WGS sequence"/>
</dbReference>
<keyword evidence="2" id="KW-1185">Reference proteome</keyword>